<dbReference type="RefSeq" id="WP_190267277.1">
    <property type="nucleotide sequence ID" value="NZ_BAABAD010000004.1"/>
</dbReference>
<dbReference type="Proteomes" id="UP000602395">
    <property type="component" value="Unassembled WGS sequence"/>
</dbReference>
<reference evidence="1 2" key="1">
    <citation type="submission" date="2020-09" db="EMBL/GenBank/DDBJ databases">
        <title>Novel species in genus Gordonia.</title>
        <authorList>
            <person name="Zhang G."/>
        </authorList>
    </citation>
    <scope>NUCLEOTIDE SEQUENCE [LARGE SCALE GENOMIC DNA]</scope>
    <source>
        <strain evidence="1 2">ON-33</strain>
    </source>
</reference>
<comment type="caution">
    <text evidence="1">The sequence shown here is derived from an EMBL/GenBank/DDBJ whole genome shotgun (WGS) entry which is preliminary data.</text>
</comment>
<sequence>MNRRPPGIQEGVTMSTKKQTSELTAIELAAIDLSITVLQKAGHTLGGPTESSSNPHEMMAEAVADAHHPFVELTERDREIIAQIKDLAGQLSSRTSLADLVEARARVVTAGQ</sequence>
<accession>A0ABR7WDN6</accession>
<evidence type="ECO:0000313" key="1">
    <source>
        <dbReference type="EMBL" id="MBD1320671.1"/>
    </source>
</evidence>
<dbReference type="EMBL" id="JACWMS010000002">
    <property type="protein sequence ID" value="MBD1320671.1"/>
    <property type="molecule type" value="Genomic_DNA"/>
</dbReference>
<name>A0ABR7WDN6_9ACTN</name>
<organism evidence="1 2">
    <name type="scientific">Gordonia hankookensis</name>
    <dbReference type="NCBI Taxonomy" id="589403"/>
    <lineage>
        <taxon>Bacteria</taxon>
        <taxon>Bacillati</taxon>
        <taxon>Actinomycetota</taxon>
        <taxon>Actinomycetes</taxon>
        <taxon>Mycobacteriales</taxon>
        <taxon>Gordoniaceae</taxon>
        <taxon>Gordonia</taxon>
    </lineage>
</organism>
<keyword evidence="2" id="KW-1185">Reference proteome</keyword>
<gene>
    <name evidence="1" type="ORF">IDF66_13880</name>
</gene>
<proteinExistence type="predicted"/>
<evidence type="ECO:0000313" key="2">
    <source>
        <dbReference type="Proteomes" id="UP000602395"/>
    </source>
</evidence>
<protein>
    <submittedName>
        <fullName evidence="1">Uncharacterized protein</fullName>
    </submittedName>
</protein>